<protein>
    <submittedName>
        <fullName evidence="1">Uncharacterized protein</fullName>
    </submittedName>
</protein>
<keyword evidence="2" id="KW-1185">Reference proteome</keyword>
<dbReference type="EMBL" id="JABFTP020000144">
    <property type="protein sequence ID" value="KAL3283409.1"/>
    <property type="molecule type" value="Genomic_DNA"/>
</dbReference>
<sequence length="86" mass="10146">MRYPSPKFLTVSTSWSITVLNSRGLRLSPWRMPDVVPKCCVRVWFVRICVVVLVFRSFMSLFQEFVDTKYIKSLIININIKMTRIS</sequence>
<reference evidence="1 2" key="1">
    <citation type="journal article" date="2021" name="BMC Biol.">
        <title>Horizontally acquired antibacterial genes associated with adaptive radiation of ladybird beetles.</title>
        <authorList>
            <person name="Li H.S."/>
            <person name="Tang X.F."/>
            <person name="Huang Y.H."/>
            <person name="Xu Z.Y."/>
            <person name="Chen M.L."/>
            <person name="Du X.Y."/>
            <person name="Qiu B.Y."/>
            <person name="Chen P.T."/>
            <person name="Zhang W."/>
            <person name="Slipinski A."/>
            <person name="Escalona H.E."/>
            <person name="Waterhouse R.M."/>
            <person name="Zwick A."/>
            <person name="Pang H."/>
        </authorList>
    </citation>
    <scope>NUCLEOTIDE SEQUENCE [LARGE SCALE GENOMIC DNA]</scope>
    <source>
        <strain evidence="1">SYSU2018</strain>
    </source>
</reference>
<dbReference type="Proteomes" id="UP001516400">
    <property type="component" value="Unassembled WGS sequence"/>
</dbReference>
<name>A0ABD2NXU8_9CUCU</name>
<evidence type="ECO:0000313" key="1">
    <source>
        <dbReference type="EMBL" id="KAL3283409.1"/>
    </source>
</evidence>
<accession>A0ABD2NXU8</accession>
<evidence type="ECO:0000313" key="2">
    <source>
        <dbReference type="Proteomes" id="UP001516400"/>
    </source>
</evidence>
<gene>
    <name evidence="1" type="ORF">HHI36_006554</name>
</gene>
<organism evidence="1 2">
    <name type="scientific">Cryptolaemus montrouzieri</name>
    <dbReference type="NCBI Taxonomy" id="559131"/>
    <lineage>
        <taxon>Eukaryota</taxon>
        <taxon>Metazoa</taxon>
        <taxon>Ecdysozoa</taxon>
        <taxon>Arthropoda</taxon>
        <taxon>Hexapoda</taxon>
        <taxon>Insecta</taxon>
        <taxon>Pterygota</taxon>
        <taxon>Neoptera</taxon>
        <taxon>Endopterygota</taxon>
        <taxon>Coleoptera</taxon>
        <taxon>Polyphaga</taxon>
        <taxon>Cucujiformia</taxon>
        <taxon>Coccinelloidea</taxon>
        <taxon>Coccinellidae</taxon>
        <taxon>Scymninae</taxon>
        <taxon>Scymnini</taxon>
        <taxon>Cryptolaemus</taxon>
    </lineage>
</organism>
<dbReference type="AlphaFoldDB" id="A0ABD2NXU8"/>
<proteinExistence type="predicted"/>
<comment type="caution">
    <text evidence="1">The sequence shown here is derived from an EMBL/GenBank/DDBJ whole genome shotgun (WGS) entry which is preliminary data.</text>
</comment>